<reference evidence="1" key="2">
    <citation type="submission" date="2020-09" db="EMBL/GenBank/DDBJ databases">
        <authorList>
            <person name="Sun Q."/>
            <person name="Zhou Y."/>
        </authorList>
    </citation>
    <scope>NUCLEOTIDE SEQUENCE</scope>
    <source>
        <strain evidence="1">CGMCC 1.12698</strain>
    </source>
</reference>
<organism evidence="1 2">
    <name type="scientific">Priestia taiwanensis</name>
    <dbReference type="NCBI Taxonomy" id="1347902"/>
    <lineage>
        <taxon>Bacteria</taxon>
        <taxon>Bacillati</taxon>
        <taxon>Bacillota</taxon>
        <taxon>Bacilli</taxon>
        <taxon>Bacillales</taxon>
        <taxon>Bacillaceae</taxon>
        <taxon>Priestia</taxon>
    </lineage>
</organism>
<accession>A0A917AII1</accession>
<keyword evidence="2" id="KW-1185">Reference proteome</keyword>
<evidence type="ECO:0000313" key="1">
    <source>
        <dbReference type="EMBL" id="GGE55750.1"/>
    </source>
</evidence>
<dbReference type="Proteomes" id="UP000605259">
    <property type="component" value="Unassembled WGS sequence"/>
</dbReference>
<protein>
    <submittedName>
        <fullName evidence="1">Uncharacterized protein</fullName>
    </submittedName>
</protein>
<dbReference type="EMBL" id="BMFK01000001">
    <property type="protein sequence ID" value="GGE55750.1"/>
    <property type="molecule type" value="Genomic_DNA"/>
</dbReference>
<proteinExistence type="predicted"/>
<dbReference type="AlphaFoldDB" id="A0A917AII1"/>
<name>A0A917AII1_9BACI</name>
<comment type="caution">
    <text evidence="1">The sequence shown here is derived from an EMBL/GenBank/DDBJ whole genome shotgun (WGS) entry which is preliminary data.</text>
</comment>
<sequence length="54" mass="6407">MTSIGFRLVDNTCRWLQIDDENQTIYGIIPEPMIKEVSERQWENGELDLLGYLY</sequence>
<evidence type="ECO:0000313" key="2">
    <source>
        <dbReference type="Proteomes" id="UP000605259"/>
    </source>
</evidence>
<reference evidence="1" key="1">
    <citation type="journal article" date="2014" name="Int. J. Syst. Evol. Microbiol.">
        <title>Complete genome sequence of Corynebacterium casei LMG S-19264T (=DSM 44701T), isolated from a smear-ripened cheese.</title>
        <authorList>
            <consortium name="US DOE Joint Genome Institute (JGI-PGF)"/>
            <person name="Walter F."/>
            <person name="Albersmeier A."/>
            <person name="Kalinowski J."/>
            <person name="Ruckert C."/>
        </authorList>
    </citation>
    <scope>NUCLEOTIDE SEQUENCE</scope>
    <source>
        <strain evidence="1">CGMCC 1.12698</strain>
    </source>
</reference>
<gene>
    <name evidence="1" type="ORF">GCM10007140_02640</name>
</gene>